<evidence type="ECO:0000256" key="11">
    <source>
        <dbReference type="ARBA" id="ARBA00022917"/>
    </source>
</evidence>
<organism evidence="18 19">
    <name type="scientific">Littorina saxatilis</name>
    <dbReference type="NCBI Taxonomy" id="31220"/>
    <lineage>
        <taxon>Eukaryota</taxon>
        <taxon>Metazoa</taxon>
        <taxon>Spiralia</taxon>
        <taxon>Lophotrochozoa</taxon>
        <taxon>Mollusca</taxon>
        <taxon>Gastropoda</taxon>
        <taxon>Caenogastropoda</taxon>
        <taxon>Littorinimorpha</taxon>
        <taxon>Littorinoidea</taxon>
        <taxon>Littorinidae</taxon>
        <taxon>Littorina</taxon>
    </lineage>
</organism>
<dbReference type="GO" id="GO:0001514">
    <property type="term" value="P:selenocysteine incorporation"/>
    <property type="evidence" value="ECO:0007669"/>
    <property type="project" value="TreeGrafter"/>
</dbReference>
<comment type="pathway">
    <text evidence="3">Aminoacyl-tRNA biosynthesis; selenocysteinyl-tRNA(Sec) biosynthesis; selenocysteinyl-tRNA(Sec) from L-seryl-tRNA(Sec) (archaeal/eukaryal route): step 2/2.</text>
</comment>
<dbReference type="InterPro" id="IPR015421">
    <property type="entry name" value="PyrdxlP-dep_Trfase_major"/>
</dbReference>
<dbReference type="InterPro" id="IPR019872">
    <property type="entry name" value="Sec-tRNA_Se_transferase"/>
</dbReference>
<dbReference type="GO" id="GO:0001717">
    <property type="term" value="P:conversion of seryl-tRNAsec to selenocys-tRNAsec"/>
    <property type="evidence" value="ECO:0007669"/>
    <property type="project" value="InterPro"/>
</dbReference>
<proteinExistence type="inferred from homology"/>
<evidence type="ECO:0000256" key="13">
    <source>
        <dbReference type="ARBA" id="ARBA00026053"/>
    </source>
</evidence>
<comment type="subunit">
    <text evidence="13">Homotetramer formed by a catalytic dimer and a non-catalytic dimer serving as a binding platform that orients tRNASec for catalysis. Each tetramer binds the CCA ends of two tRNAs which point to the active sites of the catalytic dimer.</text>
</comment>
<protein>
    <recommendedName>
        <fullName evidence="6">O-phosphoseryl-tRNA(Sec) selenium transferase</fullName>
        <ecNumber evidence="5">2.9.1.2</ecNumber>
    </recommendedName>
    <alternativeName>
        <fullName evidence="14">Selenocysteine synthase</fullName>
    </alternativeName>
    <alternativeName>
        <fullName evidence="15">Selenocysteinyl-tRNA(Sec) synthase</fullName>
    </alternativeName>
    <alternativeName>
        <fullName evidence="16">Sep-tRNA:Sec-tRNA synthase</fullName>
    </alternativeName>
</protein>
<evidence type="ECO:0000256" key="2">
    <source>
        <dbReference type="ARBA" id="ARBA00002552"/>
    </source>
</evidence>
<evidence type="ECO:0000256" key="1">
    <source>
        <dbReference type="ARBA" id="ARBA00001933"/>
    </source>
</evidence>
<evidence type="ECO:0000256" key="8">
    <source>
        <dbReference type="ARBA" id="ARBA00022679"/>
    </source>
</evidence>
<evidence type="ECO:0000256" key="16">
    <source>
        <dbReference type="ARBA" id="ARBA00032693"/>
    </source>
</evidence>
<evidence type="ECO:0000256" key="14">
    <source>
        <dbReference type="ARBA" id="ARBA00030669"/>
    </source>
</evidence>
<keyword evidence="11" id="KW-0648">Protein biosynthesis</keyword>
<gene>
    <name evidence="18" type="ORF">V1264_014026</name>
</gene>
<comment type="function">
    <text evidence="2">Converts O-phosphoseryl-tRNA(Sec) to selenocysteinyl-tRNA(Sec) required for selenoprotein biosynthesis.</text>
</comment>
<evidence type="ECO:0000256" key="7">
    <source>
        <dbReference type="ARBA" id="ARBA00022555"/>
    </source>
</evidence>
<evidence type="ECO:0000313" key="18">
    <source>
        <dbReference type="EMBL" id="KAK7110098.1"/>
    </source>
</evidence>
<evidence type="ECO:0000256" key="5">
    <source>
        <dbReference type="ARBA" id="ARBA00012464"/>
    </source>
</evidence>
<sequence>MDPEARSLCEQMVPAAYIAQGEQARHAHENKIKHLLQHRKLPAEGWDDQTIEMLLQELAIMDSNNFPGNCGVGEREARIASQLVARRHYRLGHGIGRSGDITAVQPKAAGSSVLMKVTNSLALDVIRLTGIHMAVQWYLQRKDTLGTSPKCPFIAGGPS</sequence>
<name>A0AAN9BRE4_9CAEN</name>
<evidence type="ECO:0000256" key="10">
    <source>
        <dbReference type="ARBA" id="ARBA00022898"/>
    </source>
</evidence>
<dbReference type="PANTHER" id="PTHR12944:SF2">
    <property type="entry name" value="O-PHOSPHOSERYL-TRNA(SEC) SELENIUM TRANSFERASE"/>
    <property type="match status" value="1"/>
</dbReference>
<keyword evidence="7" id="KW-0820">tRNA-binding</keyword>
<dbReference type="GO" id="GO:0000049">
    <property type="term" value="F:tRNA binding"/>
    <property type="evidence" value="ECO:0007669"/>
    <property type="project" value="UniProtKB-KW"/>
</dbReference>
<accession>A0AAN9BRE4</accession>
<keyword evidence="8" id="KW-0808">Transferase</keyword>
<comment type="catalytic activity">
    <reaction evidence="17">
        <text>O-phospho-L-seryl-tRNA(Sec) + selenophosphate + H2O = L-selenocysteinyl-tRNA(Sec) + 2 phosphate</text>
        <dbReference type="Rhea" id="RHEA:25041"/>
        <dbReference type="Rhea" id="RHEA-COMP:9743"/>
        <dbReference type="Rhea" id="RHEA-COMP:9947"/>
        <dbReference type="ChEBI" id="CHEBI:15377"/>
        <dbReference type="ChEBI" id="CHEBI:16144"/>
        <dbReference type="ChEBI" id="CHEBI:43474"/>
        <dbReference type="ChEBI" id="CHEBI:78551"/>
        <dbReference type="ChEBI" id="CHEBI:78573"/>
        <dbReference type="EC" id="2.9.1.2"/>
    </reaction>
</comment>
<dbReference type="Pfam" id="PF05889">
    <property type="entry name" value="SepSecS"/>
    <property type="match status" value="1"/>
</dbReference>
<dbReference type="InterPro" id="IPR015424">
    <property type="entry name" value="PyrdxlP-dep_Trfase"/>
</dbReference>
<evidence type="ECO:0000313" key="19">
    <source>
        <dbReference type="Proteomes" id="UP001374579"/>
    </source>
</evidence>
<keyword evidence="12" id="KW-0711">Selenium</keyword>
<dbReference type="SUPFAM" id="SSF53383">
    <property type="entry name" value="PLP-dependent transferases"/>
    <property type="match status" value="1"/>
</dbReference>
<comment type="cofactor">
    <cofactor evidence="1">
        <name>pyridoxal 5'-phosphate</name>
        <dbReference type="ChEBI" id="CHEBI:597326"/>
    </cofactor>
</comment>
<evidence type="ECO:0000256" key="9">
    <source>
        <dbReference type="ARBA" id="ARBA00022884"/>
    </source>
</evidence>
<evidence type="ECO:0000256" key="3">
    <source>
        <dbReference type="ARBA" id="ARBA00004822"/>
    </source>
</evidence>
<dbReference type="Proteomes" id="UP001374579">
    <property type="component" value="Unassembled WGS sequence"/>
</dbReference>
<evidence type="ECO:0000256" key="15">
    <source>
        <dbReference type="ARBA" id="ARBA00032048"/>
    </source>
</evidence>
<keyword evidence="19" id="KW-1185">Reference proteome</keyword>
<dbReference type="EMBL" id="JBAMIC010000003">
    <property type="protein sequence ID" value="KAK7110098.1"/>
    <property type="molecule type" value="Genomic_DNA"/>
</dbReference>
<evidence type="ECO:0000256" key="12">
    <source>
        <dbReference type="ARBA" id="ARBA00023266"/>
    </source>
</evidence>
<keyword evidence="9" id="KW-0694">RNA-binding</keyword>
<evidence type="ECO:0000256" key="17">
    <source>
        <dbReference type="ARBA" id="ARBA00048808"/>
    </source>
</evidence>
<comment type="caution">
    <text evidence="18">The sequence shown here is derived from an EMBL/GenBank/DDBJ whole genome shotgun (WGS) entry which is preliminary data.</text>
</comment>
<dbReference type="InterPro" id="IPR008829">
    <property type="entry name" value="SepSecS/SepCysS"/>
</dbReference>
<dbReference type="PANTHER" id="PTHR12944">
    <property type="entry name" value="SOLUBLE LIVER ANTIGEN/LIVER PANCREAS ANTIGEN"/>
    <property type="match status" value="1"/>
</dbReference>
<keyword evidence="10" id="KW-0663">Pyridoxal phosphate</keyword>
<comment type="similarity">
    <text evidence="4">Belongs to the SepSecS family.</text>
</comment>
<dbReference type="Gene3D" id="3.40.640.10">
    <property type="entry name" value="Type I PLP-dependent aspartate aminotransferase-like (Major domain)"/>
    <property type="match status" value="1"/>
</dbReference>
<dbReference type="GO" id="GO:0098621">
    <property type="term" value="F:O-phosphoseryl-tRNA(Sec) selenium transferase activity"/>
    <property type="evidence" value="ECO:0007669"/>
    <property type="project" value="UniProtKB-EC"/>
</dbReference>
<dbReference type="EC" id="2.9.1.2" evidence="5"/>
<dbReference type="AlphaFoldDB" id="A0AAN9BRE4"/>
<reference evidence="18 19" key="1">
    <citation type="submission" date="2024-02" db="EMBL/GenBank/DDBJ databases">
        <title>Chromosome-scale genome assembly of the rough periwinkle Littorina saxatilis.</title>
        <authorList>
            <person name="De Jode A."/>
            <person name="Faria R."/>
            <person name="Formenti G."/>
            <person name="Sims Y."/>
            <person name="Smith T.P."/>
            <person name="Tracey A."/>
            <person name="Wood J.M.D."/>
            <person name="Zagrodzka Z.B."/>
            <person name="Johannesson K."/>
            <person name="Butlin R.K."/>
            <person name="Leder E.H."/>
        </authorList>
    </citation>
    <scope>NUCLEOTIDE SEQUENCE [LARGE SCALE GENOMIC DNA]</scope>
    <source>
        <strain evidence="18">Snail1</strain>
        <tissue evidence="18">Muscle</tissue>
    </source>
</reference>
<evidence type="ECO:0000256" key="6">
    <source>
        <dbReference type="ARBA" id="ARBA00021963"/>
    </source>
</evidence>
<evidence type="ECO:0000256" key="4">
    <source>
        <dbReference type="ARBA" id="ARBA00007037"/>
    </source>
</evidence>